<dbReference type="Proteomes" id="UP001642380">
    <property type="component" value="Unassembled WGS sequence"/>
</dbReference>
<dbReference type="EMBL" id="CAUOPR010000001">
    <property type="protein sequence ID" value="CAJ2002071.1"/>
    <property type="molecule type" value="Genomic_DNA"/>
</dbReference>
<sequence>MLSLLFFIALHTILYFYSRHLINGLNKEMLKKFNDNNENFWTIYKNYESVIFYNFTTGKADYVTVDESRKKIKFLNKDPLLELQDGQPIVYEPYKTIASQKGVLEIKNDSSSIKFYSPNNNILYPSINRKRPSIVVKWREKILCKYKKPNVAFKLTYNEYLHEIKMFHLQEFNSIEKNKTMEDVYGVCDENGKFKTIVLK</sequence>
<gene>
    <name evidence="1" type="ORF">CCFV1_ORF025</name>
</gene>
<comment type="caution">
    <text evidence="1">The sequence shown here is derived from an EMBL/GenBank/DDBJ whole genome shotgun (WGS) entry which is preliminary data.</text>
</comment>
<reference evidence="1 2" key="1">
    <citation type="submission" date="2024-01" db="EMBL/GenBank/DDBJ databases">
        <authorList>
            <person name="Guinet B."/>
        </authorList>
    </citation>
    <scope>NUCLEOTIDE SEQUENCE [LARGE SCALE GENOMIC DNA]</scope>
</reference>
<protein>
    <submittedName>
        <fullName evidence="1">Uncharacterized protein</fullName>
    </submittedName>
</protein>
<accession>A0ABC8QK35</accession>
<proteinExistence type="predicted"/>
<evidence type="ECO:0000313" key="1">
    <source>
        <dbReference type="EMBL" id="CAJ2002071.1"/>
    </source>
</evidence>
<name>A0ABC8QK35_9VIRU</name>
<keyword evidence="2" id="KW-1185">Reference proteome</keyword>
<evidence type="ECO:0000313" key="2">
    <source>
        <dbReference type="Proteomes" id="UP001642380"/>
    </source>
</evidence>
<organism evidence="1 2">
    <name type="scientific">Cotesia congregata filamentous virus 1</name>
    <dbReference type="NCBI Taxonomy" id="3064291"/>
    <lineage>
        <taxon>Viruses</taxon>
        <taxon>Viruses incertae sedis</taxon>
        <taxon>Naldaviricetes</taxon>
        <taxon>Lefavirales</taxon>
        <taxon>Filamentoviridae</taxon>
        <taxon>Betafilamentovirus</taxon>
        <taxon>Betafilamentovirus cocongregatae</taxon>
    </lineage>
</organism>